<dbReference type="AlphaFoldDB" id="A0A840YR84"/>
<sequence>MQTSEQRRSAALLDDLRRRFEQTGRANATTAWRNALATETRVQSMQFVAI</sequence>
<comment type="caution">
    <text evidence="1">The sequence shown here is derived from an EMBL/GenBank/DDBJ whole genome shotgun (WGS) entry which is preliminary data.</text>
</comment>
<keyword evidence="2" id="KW-1185">Reference proteome</keyword>
<organism evidence="1 2">
    <name type="scientific">Sphingomonas xinjiangensis</name>
    <dbReference type="NCBI Taxonomy" id="643568"/>
    <lineage>
        <taxon>Bacteria</taxon>
        <taxon>Pseudomonadati</taxon>
        <taxon>Pseudomonadota</taxon>
        <taxon>Alphaproteobacteria</taxon>
        <taxon>Sphingomonadales</taxon>
        <taxon>Sphingomonadaceae</taxon>
        <taxon>Sphingomonas</taxon>
    </lineage>
</organism>
<name>A0A840YR84_9SPHN</name>
<proteinExistence type="predicted"/>
<evidence type="ECO:0000313" key="2">
    <source>
        <dbReference type="Proteomes" id="UP000527143"/>
    </source>
</evidence>
<protein>
    <submittedName>
        <fullName evidence="1">Uncharacterized protein</fullName>
    </submittedName>
</protein>
<gene>
    <name evidence="1" type="ORF">FHT02_003287</name>
</gene>
<evidence type="ECO:0000313" key="1">
    <source>
        <dbReference type="EMBL" id="MBB5712031.1"/>
    </source>
</evidence>
<reference evidence="1 2" key="1">
    <citation type="submission" date="2020-08" db="EMBL/GenBank/DDBJ databases">
        <title>Genomic Encyclopedia of Type Strains, Phase IV (KMG-IV): sequencing the most valuable type-strain genomes for metagenomic binning, comparative biology and taxonomic classification.</title>
        <authorList>
            <person name="Goeker M."/>
        </authorList>
    </citation>
    <scope>NUCLEOTIDE SEQUENCE [LARGE SCALE GENOMIC DNA]</scope>
    <source>
        <strain evidence="1 2">DSM 26736</strain>
    </source>
</reference>
<accession>A0A840YR84</accession>
<dbReference type="Proteomes" id="UP000527143">
    <property type="component" value="Unassembled WGS sequence"/>
</dbReference>
<dbReference type="EMBL" id="JACIJF010000012">
    <property type="protein sequence ID" value="MBB5712031.1"/>
    <property type="molecule type" value="Genomic_DNA"/>
</dbReference>